<feature type="compositionally biased region" description="Polar residues" evidence="1">
    <location>
        <begin position="11"/>
        <end position="20"/>
    </location>
</feature>
<sequence>MTIDLLLNVSPYRQQSNRKGPTTGHGNPLRMKSFWAVVHHAGPSRIGGHHTPVRTLRGDDVARVRRSYHPVLQQGPPYTCPLGGAKRADNAEQQAAVNYPDHGYHKP</sequence>
<accession>A0A8S4SJ64</accession>
<feature type="region of interest" description="Disordered" evidence="1">
    <location>
        <begin position="1"/>
        <end position="28"/>
    </location>
</feature>
<feature type="region of interest" description="Disordered" evidence="1">
    <location>
        <begin position="71"/>
        <end position="107"/>
    </location>
</feature>
<proteinExistence type="predicted"/>
<name>A0A8S4SJ64_9NEOP</name>
<dbReference type="Proteomes" id="UP000838756">
    <property type="component" value="Unassembled WGS sequence"/>
</dbReference>
<keyword evidence="3" id="KW-1185">Reference proteome</keyword>
<gene>
    <name evidence="2" type="primary">jg17891</name>
    <name evidence="2" type="ORF">PAEG_LOCUS27962</name>
</gene>
<dbReference type="AlphaFoldDB" id="A0A8S4SJ64"/>
<organism evidence="2 3">
    <name type="scientific">Pararge aegeria aegeria</name>
    <dbReference type="NCBI Taxonomy" id="348720"/>
    <lineage>
        <taxon>Eukaryota</taxon>
        <taxon>Metazoa</taxon>
        <taxon>Ecdysozoa</taxon>
        <taxon>Arthropoda</taxon>
        <taxon>Hexapoda</taxon>
        <taxon>Insecta</taxon>
        <taxon>Pterygota</taxon>
        <taxon>Neoptera</taxon>
        <taxon>Endopterygota</taxon>
        <taxon>Lepidoptera</taxon>
        <taxon>Glossata</taxon>
        <taxon>Ditrysia</taxon>
        <taxon>Papilionoidea</taxon>
        <taxon>Nymphalidae</taxon>
        <taxon>Satyrinae</taxon>
        <taxon>Satyrini</taxon>
        <taxon>Parargina</taxon>
        <taxon>Pararge</taxon>
    </lineage>
</organism>
<protein>
    <submittedName>
        <fullName evidence="2">Jg17891 protein</fullName>
    </submittedName>
</protein>
<evidence type="ECO:0000313" key="2">
    <source>
        <dbReference type="EMBL" id="CAH2270038.1"/>
    </source>
</evidence>
<comment type="caution">
    <text evidence="2">The sequence shown here is derived from an EMBL/GenBank/DDBJ whole genome shotgun (WGS) entry which is preliminary data.</text>
</comment>
<reference evidence="2" key="1">
    <citation type="submission" date="2022-03" db="EMBL/GenBank/DDBJ databases">
        <authorList>
            <person name="Lindestad O."/>
        </authorList>
    </citation>
    <scope>NUCLEOTIDE SEQUENCE</scope>
</reference>
<evidence type="ECO:0000313" key="3">
    <source>
        <dbReference type="Proteomes" id="UP000838756"/>
    </source>
</evidence>
<evidence type="ECO:0000256" key="1">
    <source>
        <dbReference type="SAM" id="MobiDB-lite"/>
    </source>
</evidence>
<dbReference type="EMBL" id="CAKXAJ010026561">
    <property type="protein sequence ID" value="CAH2270038.1"/>
    <property type="molecule type" value="Genomic_DNA"/>
</dbReference>